<keyword evidence="2" id="KW-1185">Reference proteome</keyword>
<evidence type="ECO:0000313" key="2">
    <source>
        <dbReference type="Proteomes" id="UP001165653"/>
    </source>
</evidence>
<comment type="caution">
    <text evidence="1">The sequence shown here is derived from an EMBL/GenBank/DDBJ whole genome shotgun (WGS) entry which is preliminary data.</text>
</comment>
<proteinExistence type="predicted"/>
<accession>A0ABT3GB88</accession>
<dbReference type="RefSeq" id="WP_264516731.1">
    <property type="nucleotide sequence ID" value="NZ_JAPDDR010000028.1"/>
</dbReference>
<gene>
    <name evidence="1" type="ORF">OJ996_26230</name>
</gene>
<protein>
    <submittedName>
        <fullName evidence="1">Uncharacterized protein</fullName>
    </submittedName>
</protein>
<organism evidence="1 2">
    <name type="scientific">Luteolibacter rhizosphaerae</name>
    <dbReference type="NCBI Taxonomy" id="2989719"/>
    <lineage>
        <taxon>Bacteria</taxon>
        <taxon>Pseudomonadati</taxon>
        <taxon>Verrucomicrobiota</taxon>
        <taxon>Verrucomicrobiia</taxon>
        <taxon>Verrucomicrobiales</taxon>
        <taxon>Verrucomicrobiaceae</taxon>
        <taxon>Luteolibacter</taxon>
    </lineage>
</organism>
<evidence type="ECO:0000313" key="1">
    <source>
        <dbReference type="EMBL" id="MCW1917112.1"/>
    </source>
</evidence>
<sequence>MLPCETLLGRTPADYLGYLDGLFDSTPGTWIIGRLKGTGGMTYSTRFCHSVGADGVLQGIESDGPVTLDQVRAAIMKLPRPR</sequence>
<name>A0ABT3GB88_9BACT</name>
<dbReference type="Proteomes" id="UP001165653">
    <property type="component" value="Unassembled WGS sequence"/>
</dbReference>
<dbReference type="EMBL" id="JAPDDR010000028">
    <property type="protein sequence ID" value="MCW1917112.1"/>
    <property type="molecule type" value="Genomic_DNA"/>
</dbReference>
<reference evidence="1" key="1">
    <citation type="submission" date="2022-10" db="EMBL/GenBank/DDBJ databases">
        <title>Luteolibacter sp. GHJ8, whole genome shotgun sequencing project.</title>
        <authorList>
            <person name="Zhao G."/>
            <person name="Shen L."/>
        </authorList>
    </citation>
    <scope>NUCLEOTIDE SEQUENCE</scope>
    <source>
        <strain evidence="1">GHJ8</strain>
    </source>
</reference>